<organism evidence="6 7">
    <name type="scientific">Listeria booriae</name>
    <dbReference type="NCBI Taxonomy" id="1552123"/>
    <lineage>
        <taxon>Bacteria</taxon>
        <taxon>Bacillati</taxon>
        <taxon>Bacillota</taxon>
        <taxon>Bacilli</taxon>
        <taxon>Bacillales</taxon>
        <taxon>Listeriaceae</taxon>
        <taxon>Listeria</taxon>
    </lineage>
</organism>
<evidence type="ECO:0000313" key="7">
    <source>
        <dbReference type="Proteomes" id="UP000591929"/>
    </source>
</evidence>
<evidence type="ECO:0000256" key="1">
    <source>
        <dbReference type="ARBA" id="ARBA00023015"/>
    </source>
</evidence>
<dbReference type="InterPro" id="IPR012318">
    <property type="entry name" value="HTH_CRP"/>
</dbReference>
<dbReference type="EMBL" id="JAARPL010000002">
    <property type="protein sequence ID" value="MBC1371333.1"/>
    <property type="molecule type" value="Genomic_DNA"/>
</dbReference>
<dbReference type="AlphaFoldDB" id="A0A841Y214"/>
<dbReference type="GO" id="GO:0003677">
    <property type="term" value="F:DNA binding"/>
    <property type="evidence" value="ECO:0007669"/>
    <property type="project" value="UniProtKB-KW"/>
</dbReference>
<dbReference type="PROSITE" id="PS51063">
    <property type="entry name" value="HTH_CRP_2"/>
    <property type="match status" value="1"/>
</dbReference>
<accession>A0A841Y214</accession>
<evidence type="ECO:0000256" key="3">
    <source>
        <dbReference type="ARBA" id="ARBA00023159"/>
    </source>
</evidence>
<keyword evidence="2" id="KW-0238">DNA-binding</keyword>
<dbReference type="InterPro" id="IPR036390">
    <property type="entry name" value="WH_DNA-bd_sf"/>
</dbReference>
<comment type="caution">
    <text evidence="6">The sequence shown here is derived from an EMBL/GenBank/DDBJ whole genome shotgun (WGS) entry which is preliminary data.</text>
</comment>
<keyword evidence="4" id="KW-0804">Transcription</keyword>
<protein>
    <submittedName>
        <fullName evidence="6">Crp/Fnr family transcriptional regulator</fullName>
    </submittedName>
</protein>
<evidence type="ECO:0000256" key="2">
    <source>
        <dbReference type="ARBA" id="ARBA00023125"/>
    </source>
</evidence>
<name>A0A841Y214_9LIST</name>
<reference evidence="6 7" key="1">
    <citation type="submission" date="2020-03" db="EMBL/GenBank/DDBJ databases">
        <title>Soil Listeria distribution.</title>
        <authorList>
            <person name="Liao J."/>
            <person name="Wiedmann M."/>
        </authorList>
    </citation>
    <scope>NUCLEOTIDE SEQUENCE [LARGE SCALE GENOMIC DNA]</scope>
    <source>
        <strain evidence="6 7">FSL L7-1681</strain>
    </source>
</reference>
<dbReference type="SUPFAM" id="SSF51206">
    <property type="entry name" value="cAMP-binding domain-like"/>
    <property type="match status" value="1"/>
</dbReference>
<dbReference type="GO" id="GO:0006355">
    <property type="term" value="P:regulation of DNA-templated transcription"/>
    <property type="evidence" value="ECO:0007669"/>
    <property type="project" value="InterPro"/>
</dbReference>
<evidence type="ECO:0000256" key="4">
    <source>
        <dbReference type="ARBA" id="ARBA00023163"/>
    </source>
</evidence>
<gene>
    <name evidence="6" type="ORF">HB847_03045</name>
</gene>
<evidence type="ECO:0000259" key="5">
    <source>
        <dbReference type="PROSITE" id="PS51063"/>
    </source>
</evidence>
<dbReference type="Gene3D" id="2.60.120.10">
    <property type="entry name" value="Jelly Rolls"/>
    <property type="match status" value="1"/>
</dbReference>
<dbReference type="RefSeq" id="WP_185376044.1">
    <property type="nucleotide sequence ID" value="NZ_JAARPL010000002.1"/>
</dbReference>
<dbReference type="Pfam" id="PF13545">
    <property type="entry name" value="HTH_Crp_2"/>
    <property type="match status" value="1"/>
</dbReference>
<feature type="domain" description="HTH crp-type" evidence="5">
    <location>
        <begin position="140"/>
        <end position="215"/>
    </location>
</feature>
<keyword evidence="1" id="KW-0805">Transcription regulation</keyword>
<dbReference type="Proteomes" id="UP000591929">
    <property type="component" value="Unassembled WGS sequence"/>
</dbReference>
<dbReference type="InterPro" id="IPR014710">
    <property type="entry name" value="RmlC-like_jellyroll"/>
</dbReference>
<dbReference type="InterPro" id="IPR018490">
    <property type="entry name" value="cNMP-bd_dom_sf"/>
</dbReference>
<sequence>MNFIQFYNELSQTNLDFSEFAIKNTDAQPFFIEGANLFEPDLAKYAFFIDEGVILKYHVSPLGKILYDNFYSRNSIIGLFPSVSYFDDYFEFTTLGDIRGIKIPLTALNSYPENLKNTLLFKNLQRELFWKDAIARMLGLNVHQKIYYILSIIYSFRGLHSWDNTYSIPKYITHEVLANIANVSRTRVSYVMSGLQKKNIITYDDNNRLVILDIDFLHENCGY</sequence>
<keyword evidence="3" id="KW-0010">Activator</keyword>
<evidence type="ECO:0000313" key="6">
    <source>
        <dbReference type="EMBL" id="MBC1371333.1"/>
    </source>
</evidence>
<dbReference type="SUPFAM" id="SSF46785">
    <property type="entry name" value="Winged helix' DNA-binding domain"/>
    <property type="match status" value="1"/>
</dbReference>
<proteinExistence type="predicted"/>